<protein>
    <submittedName>
        <fullName evidence="1">Uncharacterized protein</fullName>
    </submittedName>
</protein>
<keyword evidence="2" id="KW-1185">Reference proteome</keyword>
<dbReference type="Proteomes" id="UP000029267">
    <property type="component" value="Unassembled WGS sequence"/>
</dbReference>
<name>A0ABU6BIT7_9BACL</name>
<evidence type="ECO:0000313" key="2">
    <source>
        <dbReference type="Proteomes" id="UP000029267"/>
    </source>
</evidence>
<accession>A0ABU6BIT7</accession>
<gene>
    <name evidence="1" type="ORF">EP10_002681</name>
</gene>
<proteinExistence type="predicted"/>
<dbReference type="EMBL" id="JPYA02000003">
    <property type="protein sequence ID" value="MEB3751826.1"/>
    <property type="molecule type" value="Genomic_DNA"/>
</dbReference>
<sequence length="39" mass="4451">MKVLLKVVGLAERIETKDLFLYACNLSFLLKELGLAERI</sequence>
<comment type="caution">
    <text evidence="1">The sequence shown here is derived from an EMBL/GenBank/DDBJ whole genome shotgun (WGS) entry which is preliminary data.</text>
</comment>
<organism evidence="1 2">
    <name type="scientific">Geobacillus icigianus</name>
    <dbReference type="NCBI Taxonomy" id="1430331"/>
    <lineage>
        <taxon>Bacteria</taxon>
        <taxon>Bacillati</taxon>
        <taxon>Bacillota</taxon>
        <taxon>Bacilli</taxon>
        <taxon>Bacillales</taxon>
        <taxon>Anoxybacillaceae</taxon>
        <taxon>Geobacillus</taxon>
    </lineage>
</organism>
<evidence type="ECO:0000313" key="1">
    <source>
        <dbReference type="EMBL" id="MEB3751826.1"/>
    </source>
</evidence>
<reference evidence="1 2" key="1">
    <citation type="journal article" date="2014" name="Genome Announc.">
        <title>Draft Genome Sequence of Geobacillus icigianus Strain G1w1T Isolated from Hot Springs in the Valley of Geysers, Kamchatka (Russian Federation).</title>
        <authorList>
            <person name="Bryanskaya A.V."/>
            <person name="Rozanov A.S."/>
            <person name="Logacheva M.D."/>
            <person name="Kotenko A.V."/>
            <person name="Peltek S.E."/>
        </authorList>
    </citation>
    <scope>NUCLEOTIDE SEQUENCE [LARGE SCALE GENOMIC DNA]</scope>
    <source>
        <strain evidence="1 2">G1w1</strain>
    </source>
</reference>